<dbReference type="AlphaFoldDB" id="A0A810BK68"/>
<comment type="function">
    <text evidence="2">DNA polymerase III is a complex, multichain enzyme responsible for most of the replicative synthesis in bacteria. The epsilon subunit contain the editing function and is a proofreading 3'-5' exonuclease.</text>
</comment>
<dbReference type="Pfam" id="PF00929">
    <property type="entry name" value="RNase_T"/>
    <property type="match status" value="1"/>
</dbReference>
<feature type="domain" description="Exonuclease" evidence="5">
    <location>
        <begin position="145"/>
        <end position="310"/>
    </location>
</feature>
<dbReference type="CDD" id="cd06127">
    <property type="entry name" value="DEDDh"/>
    <property type="match status" value="1"/>
</dbReference>
<reference evidence="6" key="1">
    <citation type="submission" date="2020-05" db="EMBL/GenBank/DDBJ databases">
        <title>Complete genome sequence of Bradyrhizobium diazoefficiens XF8 isolated from soybean nodule.</title>
        <authorList>
            <person name="Noda R."/>
            <person name="Kakizaki K."/>
            <person name="Minamisawa K."/>
        </authorList>
    </citation>
    <scope>NUCLEOTIDE SEQUENCE</scope>
    <source>
        <strain evidence="6">XF8</strain>
    </source>
</reference>
<dbReference type="SMART" id="SM00479">
    <property type="entry name" value="EXOIII"/>
    <property type="match status" value="1"/>
</dbReference>
<name>A0A810BK68_9BRAD</name>
<comment type="subunit">
    <text evidence="3">DNA polymerase III contains a core (composed of alpha, epsilon and theta chains) that associates with a tau subunit. This core dimerizes to form the POLIII' complex. PolIII' associates with the gamma complex (composed of gamma, delta, delta', psi and chi chains) and with the beta chain to form the complete DNA polymerase III complex.</text>
</comment>
<dbReference type="GO" id="GO:0003677">
    <property type="term" value="F:DNA binding"/>
    <property type="evidence" value="ECO:0007669"/>
    <property type="project" value="InterPro"/>
</dbReference>
<evidence type="ECO:0000256" key="2">
    <source>
        <dbReference type="ARBA" id="ARBA00025483"/>
    </source>
</evidence>
<dbReference type="InterPro" id="IPR013520">
    <property type="entry name" value="Ribonucl_H"/>
</dbReference>
<evidence type="ECO:0000256" key="1">
    <source>
        <dbReference type="ARBA" id="ARBA00012417"/>
    </source>
</evidence>
<protein>
    <recommendedName>
        <fullName evidence="1">DNA-directed DNA polymerase</fullName>
        <ecNumber evidence="1">2.7.7.7</ecNumber>
    </recommendedName>
</protein>
<dbReference type="GO" id="GO:0008408">
    <property type="term" value="F:3'-5' exonuclease activity"/>
    <property type="evidence" value="ECO:0007669"/>
    <property type="project" value="TreeGrafter"/>
</dbReference>
<dbReference type="InterPro" id="IPR006054">
    <property type="entry name" value="DnaQ"/>
</dbReference>
<organism evidence="6">
    <name type="scientific">Bradyrhizobium diazoefficiens</name>
    <dbReference type="NCBI Taxonomy" id="1355477"/>
    <lineage>
        <taxon>Bacteria</taxon>
        <taxon>Pseudomonadati</taxon>
        <taxon>Pseudomonadota</taxon>
        <taxon>Alphaproteobacteria</taxon>
        <taxon>Hyphomicrobiales</taxon>
        <taxon>Nitrobacteraceae</taxon>
        <taxon>Bradyrhizobium</taxon>
    </lineage>
</organism>
<dbReference type="InterPro" id="IPR036397">
    <property type="entry name" value="RNaseH_sf"/>
</dbReference>
<dbReference type="GO" id="GO:0003887">
    <property type="term" value="F:DNA-directed DNA polymerase activity"/>
    <property type="evidence" value="ECO:0007669"/>
    <property type="project" value="UniProtKB-EC"/>
</dbReference>
<dbReference type="FunFam" id="3.30.420.10:FF:000045">
    <property type="entry name" value="3'-5' exonuclease DinG"/>
    <property type="match status" value="1"/>
</dbReference>
<dbReference type="GO" id="GO:0045004">
    <property type="term" value="P:DNA replication proofreading"/>
    <property type="evidence" value="ECO:0007669"/>
    <property type="project" value="TreeGrafter"/>
</dbReference>
<dbReference type="GO" id="GO:0005829">
    <property type="term" value="C:cytosol"/>
    <property type="evidence" value="ECO:0007669"/>
    <property type="project" value="TreeGrafter"/>
</dbReference>
<dbReference type="Gene3D" id="3.30.420.10">
    <property type="entry name" value="Ribonuclease H-like superfamily/Ribonuclease H"/>
    <property type="match status" value="1"/>
</dbReference>
<gene>
    <name evidence="6" type="ORF">XF8B_73470</name>
</gene>
<sequence>MLFAILRGQGLGDVQQLLLSKADQRPAKQRAQSQGIARIGQRAYQSDEILGFLSSEQVLARLGRERQARFFERPLVAPQIRRNRRQQRYVPRRQPAALPVVQLQLDIPDQTRADFGDNRGFFVSRTIDSRLGRKMDGYRFDPEQDYVVVDIETTGSWSNGDRITEIGAVKVRNHRVVDEWHSLLNPQRSIPAKIVQLTGITNEMVRDAPLFAEVADRFMEFMGDGIFVAHNVSFDYGFLAYEFERIGRRFRFPKLCTCAGMRRRYPGHKSYGLGKLCEIYGISLDNHHRALCDARASAQLLNLINQKRNEESYIGEAA</sequence>
<dbReference type="InterPro" id="IPR012337">
    <property type="entry name" value="RNaseH-like_sf"/>
</dbReference>
<dbReference type="EMBL" id="AP023097">
    <property type="protein sequence ID" value="BCE77236.1"/>
    <property type="molecule type" value="Genomic_DNA"/>
</dbReference>
<dbReference type="PANTHER" id="PTHR30231:SF41">
    <property type="entry name" value="DNA POLYMERASE III SUBUNIT EPSILON"/>
    <property type="match status" value="1"/>
</dbReference>
<dbReference type="EC" id="2.7.7.7" evidence="1"/>
<comment type="catalytic activity">
    <reaction evidence="4">
        <text>DNA(n) + a 2'-deoxyribonucleoside 5'-triphosphate = DNA(n+1) + diphosphate</text>
        <dbReference type="Rhea" id="RHEA:22508"/>
        <dbReference type="Rhea" id="RHEA-COMP:17339"/>
        <dbReference type="Rhea" id="RHEA-COMP:17340"/>
        <dbReference type="ChEBI" id="CHEBI:33019"/>
        <dbReference type="ChEBI" id="CHEBI:61560"/>
        <dbReference type="ChEBI" id="CHEBI:173112"/>
        <dbReference type="EC" id="2.7.7.7"/>
    </reaction>
</comment>
<accession>A0A810BK68</accession>
<proteinExistence type="predicted"/>
<evidence type="ECO:0000313" key="6">
    <source>
        <dbReference type="EMBL" id="BCE77236.1"/>
    </source>
</evidence>
<evidence type="ECO:0000256" key="3">
    <source>
        <dbReference type="ARBA" id="ARBA00026073"/>
    </source>
</evidence>
<dbReference type="SUPFAM" id="SSF53098">
    <property type="entry name" value="Ribonuclease H-like"/>
    <property type="match status" value="1"/>
</dbReference>
<dbReference type="NCBIfam" id="TIGR00573">
    <property type="entry name" value="dnaq"/>
    <property type="match status" value="1"/>
</dbReference>
<evidence type="ECO:0000256" key="4">
    <source>
        <dbReference type="ARBA" id="ARBA00049244"/>
    </source>
</evidence>
<dbReference type="PANTHER" id="PTHR30231">
    <property type="entry name" value="DNA POLYMERASE III SUBUNIT EPSILON"/>
    <property type="match status" value="1"/>
</dbReference>
<evidence type="ECO:0000259" key="5">
    <source>
        <dbReference type="SMART" id="SM00479"/>
    </source>
</evidence>